<name>A0A1Y2IRN7_TRAC3</name>
<dbReference type="Pfam" id="PF07690">
    <property type="entry name" value="MFS_1"/>
    <property type="match status" value="1"/>
</dbReference>
<accession>A0A1Y2IRN7</accession>
<feature type="transmembrane region" description="Helical" evidence="3">
    <location>
        <begin position="206"/>
        <end position="231"/>
    </location>
</feature>
<dbReference type="GO" id="GO:0016020">
    <property type="term" value="C:membrane"/>
    <property type="evidence" value="ECO:0007669"/>
    <property type="project" value="UniProtKB-SubCell"/>
</dbReference>
<evidence type="ECO:0000256" key="2">
    <source>
        <dbReference type="ARBA" id="ARBA00006727"/>
    </source>
</evidence>
<dbReference type="Gene3D" id="1.20.1250.20">
    <property type="entry name" value="MFS general substrate transporter like domains"/>
    <property type="match status" value="1"/>
</dbReference>
<keyword evidence="3" id="KW-0472">Membrane</keyword>
<feature type="transmembrane region" description="Helical" evidence="3">
    <location>
        <begin position="287"/>
        <end position="305"/>
    </location>
</feature>
<organism evidence="5 6">
    <name type="scientific">Trametes coccinea (strain BRFM310)</name>
    <name type="common">Pycnoporus coccineus</name>
    <dbReference type="NCBI Taxonomy" id="1353009"/>
    <lineage>
        <taxon>Eukaryota</taxon>
        <taxon>Fungi</taxon>
        <taxon>Dikarya</taxon>
        <taxon>Basidiomycota</taxon>
        <taxon>Agaricomycotina</taxon>
        <taxon>Agaricomycetes</taxon>
        <taxon>Polyporales</taxon>
        <taxon>Polyporaceae</taxon>
        <taxon>Trametes</taxon>
    </lineage>
</organism>
<dbReference type="PANTHER" id="PTHR11360">
    <property type="entry name" value="MONOCARBOXYLATE TRANSPORTER"/>
    <property type="match status" value="1"/>
</dbReference>
<gene>
    <name evidence="5" type="ORF">PYCCODRAFT_1434155</name>
</gene>
<dbReference type="InterPro" id="IPR011701">
    <property type="entry name" value="MFS"/>
</dbReference>
<feature type="transmembrane region" description="Helical" evidence="3">
    <location>
        <begin position="174"/>
        <end position="194"/>
    </location>
</feature>
<evidence type="ECO:0000313" key="6">
    <source>
        <dbReference type="Proteomes" id="UP000193067"/>
    </source>
</evidence>
<dbReference type="PANTHER" id="PTHR11360:SF177">
    <property type="entry name" value="RIBOFLAVIN TRANSPORTER MCH5"/>
    <property type="match status" value="1"/>
</dbReference>
<feature type="domain" description="Major facilitator superfamily (MFS) profile" evidence="4">
    <location>
        <begin position="46"/>
        <end position="432"/>
    </location>
</feature>
<evidence type="ECO:0000259" key="4">
    <source>
        <dbReference type="PROSITE" id="PS50850"/>
    </source>
</evidence>
<dbReference type="Proteomes" id="UP000193067">
    <property type="component" value="Unassembled WGS sequence"/>
</dbReference>
<protein>
    <submittedName>
        <fullName evidence="5">MFS general substrate transporter</fullName>
    </submittedName>
</protein>
<evidence type="ECO:0000313" key="5">
    <source>
        <dbReference type="EMBL" id="OSD03768.1"/>
    </source>
</evidence>
<feature type="transmembrane region" description="Helical" evidence="3">
    <location>
        <begin position="88"/>
        <end position="110"/>
    </location>
</feature>
<dbReference type="AlphaFoldDB" id="A0A1Y2IRN7"/>
<feature type="transmembrane region" description="Helical" evidence="3">
    <location>
        <begin position="377"/>
        <end position="399"/>
    </location>
</feature>
<feature type="transmembrane region" description="Helical" evidence="3">
    <location>
        <begin position="117"/>
        <end position="136"/>
    </location>
</feature>
<dbReference type="InterPro" id="IPR020846">
    <property type="entry name" value="MFS_dom"/>
</dbReference>
<dbReference type="OrthoDB" id="6509908at2759"/>
<feature type="transmembrane region" description="Helical" evidence="3">
    <location>
        <begin position="317"/>
        <end position="336"/>
    </location>
</feature>
<dbReference type="PROSITE" id="PS50850">
    <property type="entry name" value="MFS"/>
    <property type="match status" value="1"/>
</dbReference>
<feature type="transmembrane region" description="Helical" evidence="3">
    <location>
        <begin position="142"/>
        <end position="162"/>
    </location>
</feature>
<proteinExistence type="inferred from homology"/>
<comment type="similarity">
    <text evidence="2">Belongs to the major facilitator superfamily. Monocarboxylate porter (TC 2.A.1.13) family.</text>
</comment>
<dbReference type="SUPFAM" id="SSF103473">
    <property type="entry name" value="MFS general substrate transporter"/>
    <property type="match status" value="1"/>
</dbReference>
<keyword evidence="3" id="KW-0812">Transmembrane</keyword>
<feature type="transmembrane region" description="Helical" evidence="3">
    <location>
        <begin position="252"/>
        <end position="275"/>
    </location>
</feature>
<keyword evidence="6" id="KW-1185">Reference proteome</keyword>
<dbReference type="CDD" id="cd17352">
    <property type="entry name" value="MFS_MCT_SLC16"/>
    <property type="match status" value="1"/>
</dbReference>
<comment type="subcellular location">
    <subcellularLocation>
        <location evidence="1">Membrane</location>
        <topology evidence="1">Multi-pass membrane protein</topology>
    </subcellularLocation>
</comment>
<feature type="transmembrane region" description="Helical" evidence="3">
    <location>
        <begin position="405"/>
        <end position="426"/>
    </location>
</feature>
<dbReference type="GO" id="GO:0022857">
    <property type="term" value="F:transmembrane transporter activity"/>
    <property type="evidence" value="ECO:0007669"/>
    <property type="project" value="InterPro"/>
</dbReference>
<dbReference type="InterPro" id="IPR036259">
    <property type="entry name" value="MFS_trans_sf"/>
</dbReference>
<sequence length="439" mass="47309">MATISLVASVQNVRLYGSTSHNLKPSQSKRPKREDEVEEYLDGGLAAWLTVFGAFLALFCSFGQMNAFGTFQSWYTAHQLRDQHPSTIAWIGSVQLWVFFFSGGFIGRVFDIYGPRILMALGTALYVSSILLTSVARTYSEYILAQGIMSGLGIGMLFYPPLASLSTHFNKYRATALGIAAAGSGLGGTVYPVLLQFLFSRIGFSYGLHVSALLCFVLCTTATLTVTSRIAPGKVQTSAPWLDLHSLRDPRFLLLVIGSCFVSFGLFTPFCYIVSYATDHGVDSTTAFYVLAMLNLASVFGRIAPAHFADAFGRFTLLVPCAFLAGASSLVLWSTARTLTQLMAYAALYGLSSGAFNALIVPCIAQISDIREIGMRIGLLYSIISFPSLIGNPAAGALLRVCGGSYTGLIAVSGTSIVIGSLFMLWSKLKINPDLFARI</sequence>
<keyword evidence="3" id="KW-1133">Transmembrane helix</keyword>
<evidence type="ECO:0000256" key="3">
    <source>
        <dbReference type="SAM" id="Phobius"/>
    </source>
</evidence>
<reference evidence="5 6" key="1">
    <citation type="journal article" date="2015" name="Biotechnol. Biofuels">
        <title>Enhanced degradation of softwood versus hardwood by the white-rot fungus Pycnoporus coccineus.</title>
        <authorList>
            <person name="Couturier M."/>
            <person name="Navarro D."/>
            <person name="Chevret D."/>
            <person name="Henrissat B."/>
            <person name="Piumi F."/>
            <person name="Ruiz-Duenas F.J."/>
            <person name="Martinez A.T."/>
            <person name="Grigoriev I.V."/>
            <person name="Riley R."/>
            <person name="Lipzen A."/>
            <person name="Berrin J.G."/>
            <person name="Master E.R."/>
            <person name="Rosso M.N."/>
        </authorList>
    </citation>
    <scope>NUCLEOTIDE SEQUENCE [LARGE SCALE GENOMIC DNA]</scope>
    <source>
        <strain evidence="5 6">BRFM310</strain>
    </source>
</reference>
<dbReference type="EMBL" id="KZ084099">
    <property type="protein sequence ID" value="OSD03768.1"/>
    <property type="molecule type" value="Genomic_DNA"/>
</dbReference>
<dbReference type="InterPro" id="IPR050327">
    <property type="entry name" value="Proton-linked_MCT"/>
</dbReference>
<feature type="transmembrane region" description="Helical" evidence="3">
    <location>
        <begin position="342"/>
        <end position="365"/>
    </location>
</feature>
<feature type="transmembrane region" description="Helical" evidence="3">
    <location>
        <begin position="45"/>
        <end position="68"/>
    </location>
</feature>
<evidence type="ECO:0000256" key="1">
    <source>
        <dbReference type="ARBA" id="ARBA00004141"/>
    </source>
</evidence>